<evidence type="ECO:0000256" key="7">
    <source>
        <dbReference type="ARBA" id="ARBA00023004"/>
    </source>
</evidence>
<dbReference type="HAMAP" id="MF_02205">
    <property type="entry name" value="DinG_proteobact"/>
    <property type="match status" value="1"/>
</dbReference>
<evidence type="ECO:0000256" key="4">
    <source>
        <dbReference type="ARBA" id="ARBA00022801"/>
    </source>
</evidence>
<dbReference type="PANTHER" id="PTHR11472:SF59">
    <property type="entry name" value="ATP-DEPENDENT DNA HELICASE DING"/>
    <property type="match status" value="1"/>
</dbReference>
<evidence type="ECO:0000256" key="5">
    <source>
        <dbReference type="ARBA" id="ARBA00022806"/>
    </source>
</evidence>
<evidence type="ECO:0000256" key="10">
    <source>
        <dbReference type="ARBA" id="ARBA00023235"/>
    </source>
</evidence>
<reference evidence="12" key="1">
    <citation type="journal article" date="2015" name="Nature">
        <title>Complex archaea that bridge the gap between prokaryotes and eukaryotes.</title>
        <authorList>
            <person name="Spang A."/>
            <person name="Saw J.H."/>
            <person name="Jorgensen S.L."/>
            <person name="Zaremba-Niedzwiedzka K."/>
            <person name="Martijn J."/>
            <person name="Lind A.E."/>
            <person name="van Eijk R."/>
            <person name="Schleper C."/>
            <person name="Guy L."/>
            <person name="Ettema T.J."/>
        </authorList>
    </citation>
    <scope>NUCLEOTIDE SEQUENCE</scope>
</reference>
<dbReference type="GO" id="GO:0009432">
    <property type="term" value="P:SOS response"/>
    <property type="evidence" value="ECO:0007669"/>
    <property type="project" value="TreeGrafter"/>
</dbReference>
<organism evidence="12">
    <name type="scientific">marine sediment metagenome</name>
    <dbReference type="NCBI Taxonomy" id="412755"/>
    <lineage>
        <taxon>unclassified sequences</taxon>
        <taxon>metagenomes</taxon>
        <taxon>ecological metagenomes</taxon>
    </lineage>
</organism>
<keyword evidence="7" id="KW-0408">Iron</keyword>
<evidence type="ECO:0000259" key="11">
    <source>
        <dbReference type="PROSITE" id="PS51193"/>
    </source>
</evidence>
<name>A0A0F9UA92_9ZZZZ</name>
<evidence type="ECO:0000256" key="8">
    <source>
        <dbReference type="ARBA" id="ARBA00023014"/>
    </source>
</evidence>
<feature type="domain" description="Helicase ATP-binding" evidence="11">
    <location>
        <begin position="16"/>
        <end position="297"/>
    </location>
</feature>
<dbReference type="GO" id="GO:0051539">
    <property type="term" value="F:4 iron, 4 sulfur cluster binding"/>
    <property type="evidence" value="ECO:0007669"/>
    <property type="project" value="UniProtKB-KW"/>
</dbReference>
<keyword evidence="2" id="KW-0479">Metal-binding</keyword>
<dbReference type="InterPro" id="IPR045028">
    <property type="entry name" value="DinG/Rad3-like"/>
</dbReference>
<keyword evidence="4" id="KW-0378">Hydrolase</keyword>
<dbReference type="InterPro" id="IPR027417">
    <property type="entry name" value="P-loop_NTPase"/>
</dbReference>
<dbReference type="PROSITE" id="PS51193">
    <property type="entry name" value="HELICASE_ATP_BIND_2"/>
    <property type="match status" value="1"/>
</dbReference>
<dbReference type="GO" id="GO:0003677">
    <property type="term" value="F:DNA binding"/>
    <property type="evidence" value="ECO:0007669"/>
    <property type="project" value="UniProtKB-KW"/>
</dbReference>
<accession>A0A0F9UA92</accession>
<keyword evidence="5" id="KW-0347">Helicase</keyword>
<evidence type="ECO:0000256" key="9">
    <source>
        <dbReference type="ARBA" id="ARBA00023125"/>
    </source>
</evidence>
<dbReference type="GO" id="GO:0005524">
    <property type="term" value="F:ATP binding"/>
    <property type="evidence" value="ECO:0007669"/>
    <property type="project" value="UniProtKB-KW"/>
</dbReference>
<keyword evidence="8" id="KW-0411">Iron-sulfur</keyword>
<dbReference type="InterPro" id="IPR039000">
    <property type="entry name" value="DinG_proteobact"/>
</dbReference>
<dbReference type="PANTHER" id="PTHR11472">
    <property type="entry name" value="DNA REPAIR DEAD HELICASE RAD3/XP-D SUBFAMILY MEMBER"/>
    <property type="match status" value="1"/>
</dbReference>
<dbReference type="Gene3D" id="3.40.50.300">
    <property type="entry name" value="P-loop containing nucleotide triphosphate hydrolases"/>
    <property type="match status" value="2"/>
</dbReference>
<dbReference type="GO" id="GO:0016818">
    <property type="term" value="F:hydrolase activity, acting on acid anhydrides, in phosphorus-containing anhydrides"/>
    <property type="evidence" value="ECO:0007669"/>
    <property type="project" value="InterPro"/>
</dbReference>
<evidence type="ECO:0000256" key="1">
    <source>
        <dbReference type="ARBA" id="ARBA00022485"/>
    </source>
</evidence>
<dbReference type="SMART" id="SM00491">
    <property type="entry name" value="HELICc2"/>
    <property type="match status" value="1"/>
</dbReference>
<dbReference type="GO" id="GO:0003678">
    <property type="term" value="F:DNA helicase activity"/>
    <property type="evidence" value="ECO:0007669"/>
    <property type="project" value="InterPro"/>
</dbReference>
<evidence type="ECO:0000256" key="3">
    <source>
        <dbReference type="ARBA" id="ARBA00022741"/>
    </source>
</evidence>
<keyword evidence="9" id="KW-0238">DNA-binding</keyword>
<dbReference type="Pfam" id="PF06733">
    <property type="entry name" value="DEAD_2"/>
    <property type="match status" value="1"/>
</dbReference>
<dbReference type="InterPro" id="IPR010614">
    <property type="entry name" value="RAD3-like_helicase_DEAD"/>
</dbReference>
<evidence type="ECO:0000256" key="2">
    <source>
        <dbReference type="ARBA" id="ARBA00022723"/>
    </source>
</evidence>
<dbReference type="NCBIfam" id="NF008729">
    <property type="entry name" value="PRK11747.1"/>
    <property type="match status" value="1"/>
</dbReference>
<keyword evidence="10" id="KW-0413">Isomerase</keyword>
<protein>
    <recommendedName>
        <fullName evidence="11">Helicase ATP-binding domain-containing protein</fullName>
    </recommendedName>
</protein>
<dbReference type="InterPro" id="IPR014013">
    <property type="entry name" value="Helic_SF1/SF2_ATP-bd_DinG/Rad3"/>
</dbReference>
<proteinExistence type="inferred from homology"/>
<dbReference type="InterPro" id="IPR006555">
    <property type="entry name" value="ATP-dep_Helicase_C"/>
</dbReference>
<dbReference type="Pfam" id="PF13307">
    <property type="entry name" value="Helicase_C_2"/>
    <property type="match status" value="1"/>
</dbReference>
<dbReference type="SUPFAM" id="SSF52540">
    <property type="entry name" value="P-loop containing nucleoside triphosphate hydrolases"/>
    <property type="match status" value="1"/>
</dbReference>
<dbReference type="GO" id="GO:0006281">
    <property type="term" value="P:DNA repair"/>
    <property type="evidence" value="ECO:0007669"/>
    <property type="project" value="TreeGrafter"/>
</dbReference>
<keyword evidence="6" id="KW-0067">ATP-binding</keyword>
<dbReference type="EMBL" id="LAZR01000772">
    <property type="protein sequence ID" value="KKN58206.1"/>
    <property type="molecule type" value="Genomic_DNA"/>
</dbReference>
<keyword evidence="3" id="KW-0547">Nucleotide-binding</keyword>
<gene>
    <name evidence="12" type="ORF">LCGC14_0554490</name>
</gene>
<dbReference type="GO" id="GO:0033677">
    <property type="term" value="F:DNA/RNA helicase activity"/>
    <property type="evidence" value="ECO:0007669"/>
    <property type="project" value="TreeGrafter"/>
</dbReference>
<comment type="caution">
    <text evidence="12">The sequence shown here is derived from an EMBL/GenBank/DDBJ whole genome shotgun (WGS) entry which is preliminary data.</text>
</comment>
<keyword evidence="1" id="KW-0004">4Fe-4S</keyword>
<sequence>MLSDSLKKTIRQVHQHVASNLNDYRPRSSQNYLVAEIAKTLAGEYHKKQRICVIEAGTGTGKSLAYCLGALPLALAQKKKLVISTATVALQEQLIAKELPFFKKHSGLDFKFDLVKGRHRYICAHKLHNAVNGDSQTQMDFMPTLTSPLSTMETKCLNELYNAYVNKKWQGDRDSWADTVPDRVWNLIACDKHSCQRQMKAHQTCPFQLARNQLMQMDVLVINHSLLLADLDLGGGKILPEPDNTIYVIDEAHHLAHITRDFSSAAATIKGTIEWLDKLTKFSGKMAKVLVGQRAIGQNFKLCDSINDANKDLKVVRDILDNADFEYSKDDTYRFEHGEIPESLHSKAKDISEATQDALRCLNKMHDTLTQDVSDGDIKPYVADPILGESGQYINRLEQLNKLWFSYAKKGEGAPHARWIKRLEYKSHHDHLLSDCPIEVGYYLKDKLWRECAGAVLCSATLSALGSFDHFAYETGLAKEEGVKFIKVPSPFDYPKQATLRIPVSKVEPTDKDFSDHLAKTLPEYIDDKKANLVLFASYWQMDHVTKFLRTKGFNLLVQGEMSREALLKLHTKNVDEGKGSILFGTQSLSEGLDLSGKYLENLIITKIPFAVPTSPIEEAQAEFVQSKGGNPFLTITVPDAAKKLVQSCGRLLRKESDEGCITILDRRLVTKRYGKAMLDTLPPFKRQIDY</sequence>
<evidence type="ECO:0000313" key="12">
    <source>
        <dbReference type="EMBL" id="KKN58206.1"/>
    </source>
</evidence>
<evidence type="ECO:0000256" key="6">
    <source>
        <dbReference type="ARBA" id="ARBA00022840"/>
    </source>
</evidence>
<dbReference type="AlphaFoldDB" id="A0A0F9UA92"/>
<dbReference type="GO" id="GO:0046872">
    <property type="term" value="F:metal ion binding"/>
    <property type="evidence" value="ECO:0007669"/>
    <property type="project" value="UniProtKB-KW"/>
</dbReference>